<evidence type="ECO:0000256" key="6">
    <source>
        <dbReference type="ARBA" id="ARBA00023134"/>
    </source>
</evidence>
<feature type="binding site" evidence="8">
    <location>
        <begin position="9"/>
        <end position="16"/>
    </location>
    <ligand>
        <name>GTP</name>
        <dbReference type="ChEBI" id="CHEBI:37565"/>
        <label>1</label>
    </ligand>
</feature>
<dbReference type="InterPro" id="IPR027417">
    <property type="entry name" value="P-loop_NTPase"/>
</dbReference>
<dbReference type="HOGENOM" id="CLU_016077_6_2_4"/>
<keyword evidence="5 8" id="KW-0547">Nucleotide-binding</keyword>
<keyword evidence="6 8" id="KW-0342">GTP-binding</keyword>
<feature type="binding site" evidence="8">
    <location>
        <begin position="187"/>
        <end position="194"/>
    </location>
    <ligand>
        <name>GTP</name>
        <dbReference type="ChEBI" id="CHEBI:37565"/>
        <label>2</label>
    </ligand>
</feature>
<dbReference type="SUPFAM" id="SSF52540">
    <property type="entry name" value="P-loop containing nucleoside triphosphate hydrolases"/>
    <property type="match status" value="2"/>
</dbReference>
<keyword evidence="3 8" id="KW-0690">Ribosome biogenesis</keyword>
<dbReference type="Gene3D" id="3.30.300.20">
    <property type="match status" value="1"/>
</dbReference>
<dbReference type="HAMAP" id="MF_00195">
    <property type="entry name" value="GTPase_Der"/>
    <property type="match status" value="1"/>
</dbReference>
<keyword evidence="4 10" id="KW-0677">Repeat</keyword>
<dbReference type="InterPro" id="IPR031166">
    <property type="entry name" value="G_ENGA"/>
</dbReference>
<evidence type="ECO:0000256" key="2">
    <source>
        <dbReference type="ARBA" id="ARBA00020953"/>
    </source>
</evidence>
<comment type="subunit">
    <text evidence="8">Associates with the 50S ribosomal subunit.</text>
</comment>
<organism evidence="12 13">
    <name type="scientific">Serpentinimonas raichei</name>
    <dbReference type="NCBI Taxonomy" id="1458425"/>
    <lineage>
        <taxon>Bacteria</taxon>
        <taxon>Pseudomonadati</taxon>
        <taxon>Pseudomonadota</taxon>
        <taxon>Betaproteobacteria</taxon>
        <taxon>Burkholderiales</taxon>
        <taxon>Comamonadaceae</taxon>
        <taxon>Serpentinimonas</taxon>
    </lineage>
</organism>
<dbReference type="InterPro" id="IPR015946">
    <property type="entry name" value="KH_dom-like_a/b"/>
</dbReference>
<feature type="binding site" evidence="8">
    <location>
        <begin position="119"/>
        <end position="122"/>
    </location>
    <ligand>
        <name>GTP</name>
        <dbReference type="ChEBI" id="CHEBI:37565"/>
        <label>1</label>
    </ligand>
</feature>
<dbReference type="GO" id="GO:0042254">
    <property type="term" value="P:ribosome biogenesis"/>
    <property type="evidence" value="ECO:0007669"/>
    <property type="project" value="UniProtKB-KW"/>
</dbReference>
<evidence type="ECO:0000256" key="8">
    <source>
        <dbReference type="HAMAP-Rule" id="MF_00195"/>
    </source>
</evidence>
<dbReference type="OrthoDB" id="9805918at2"/>
<dbReference type="Proteomes" id="UP000067461">
    <property type="component" value="Chromosome"/>
</dbReference>
<evidence type="ECO:0000259" key="11">
    <source>
        <dbReference type="PROSITE" id="PS51712"/>
    </source>
</evidence>
<dbReference type="InterPro" id="IPR016484">
    <property type="entry name" value="GTPase_Der"/>
</dbReference>
<proteinExistence type="inferred from homology"/>
<feature type="domain" description="EngA-type G" evidence="11">
    <location>
        <begin position="181"/>
        <end position="354"/>
    </location>
</feature>
<name>A0A060NI19_9BURK</name>
<dbReference type="KEGG" id="cbaa:SRAA_0646"/>
<reference evidence="12 13" key="1">
    <citation type="journal article" date="2014" name="Nat. Commun.">
        <title>Physiological and genomic features of highly alkaliphilic hydrogen-utilizing Betaproteobacteria from a continental serpentinizing site.</title>
        <authorList>
            <person name="Suzuki S."/>
            <person name="Kuenen J.G."/>
            <person name="Schipper K."/>
            <person name="van der Velde S."/>
            <person name="Ishii S."/>
            <person name="Wu A."/>
            <person name="Sorokin D.Y."/>
            <person name="Tenney A."/>
            <person name="Meng X.Y."/>
            <person name="Morrill P.L."/>
            <person name="Kamagata Y."/>
            <person name="Muyzer G."/>
            <person name="Nealson K.H."/>
        </authorList>
    </citation>
    <scope>NUCLEOTIDE SEQUENCE [LARGE SCALE GENOMIC DNA]</scope>
    <source>
        <strain evidence="12 13">A1</strain>
    </source>
</reference>
<evidence type="ECO:0000256" key="10">
    <source>
        <dbReference type="RuleBase" id="RU004481"/>
    </source>
</evidence>
<dbReference type="CDD" id="cd01895">
    <property type="entry name" value="EngA2"/>
    <property type="match status" value="1"/>
</dbReference>
<dbReference type="FunFam" id="3.40.50.300:FF:000040">
    <property type="entry name" value="GTPase Der"/>
    <property type="match status" value="1"/>
</dbReference>
<evidence type="ECO:0000313" key="12">
    <source>
        <dbReference type="EMBL" id="BAO80500.1"/>
    </source>
</evidence>
<dbReference type="InterPro" id="IPR032859">
    <property type="entry name" value="KH_dom-like"/>
</dbReference>
<dbReference type="PANTHER" id="PTHR43834:SF6">
    <property type="entry name" value="GTPASE DER"/>
    <property type="match status" value="1"/>
</dbReference>
<comment type="similarity">
    <text evidence="1 8 9 10">Belongs to the TRAFAC class TrmE-Era-EngA-EngB-Septin-like GTPase superfamily. EngA (Der) GTPase family.</text>
</comment>
<dbReference type="Pfam" id="PF01926">
    <property type="entry name" value="MMR_HSR1"/>
    <property type="match status" value="2"/>
</dbReference>
<feature type="binding site" evidence="8">
    <location>
        <begin position="299"/>
        <end position="302"/>
    </location>
    <ligand>
        <name>GTP</name>
        <dbReference type="ChEBI" id="CHEBI:37565"/>
        <label>2</label>
    </ligand>
</feature>
<gene>
    <name evidence="12" type="primary">engA</name>
    <name evidence="8" type="synonym">der</name>
    <name evidence="12" type="ORF">SRAA_0646</name>
</gene>
<dbReference type="PIRSF" id="PIRSF006485">
    <property type="entry name" value="GTP-binding_EngA"/>
    <property type="match status" value="1"/>
</dbReference>
<dbReference type="CDD" id="cd01894">
    <property type="entry name" value="EngA1"/>
    <property type="match status" value="1"/>
</dbReference>
<dbReference type="FunFam" id="3.30.300.20:FF:000004">
    <property type="entry name" value="GTPase Der"/>
    <property type="match status" value="1"/>
</dbReference>
<dbReference type="STRING" id="1458425.SRAA_0646"/>
<dbReference type="GO" id="GO:0043022">
    <property type="term" value="F:ribosome binding"/>
    <property type="evidence" value="ECO:0007669"/>
    <property type="project" value="TreeGrafter"/>
</dbReference>
<sequence>MKPVLALVGRPNVGKSTLYNRLTKTRDAIVADLPGLTRDRHYGSARLGKREFIVIDTGGFEPRAEAGIYREMAKQTRQAVAEADVVLFVLDARSGLSAQDHDIANYLRKLGKPCLLVANKAEGMLGTAQWSEFYELGLGEVLPVSAAHGQGVREMLEAALDRLPLTEAAVAVPAEADEGVIRLAVAGRPNVGKSTLINTWLGEERLVAFDQPGTTRDAISVPFERNGQKFELIDTAGLRRKGRVFEAVEKFSVVKTLQAIESAHVVLLLLDASQGVTDQDAHIAGFALEHGRAVVVALNKWDAIDSYQREQLQRSIESRLAFLKFASMHTISALKRQGLAPLWPAIAQAHASAFKKMPTPLLTRILQESVALQAPKRSGMYRPKMRYAHQGGMNPPVVVIHGNSLEGVPDSYRRFLEGRFRKAFDLVGTPLRIEFKIADNPYAKQ</sequence>
<feature type="domain" description="EngA-type G" evidence="11">
    <location>
        <begin position="3"/>
        <end position="167"/>
    </location>
</feature>
<dbReference type="AlphaFoldDB" id="A0A060NI19"/>
<dbReference type="InterPro" id="IPR005225">
    <property type="entry name" value="Small_GTP-bd"/>
</dbReference>
<evidence type="ECO:0000256" key="1">
    <source>
        <dbReference type="ARBA" id="ARBA00008279"/>
    </source>
</evidence>
<evidence type="ECO:0000256" key="4">
    <source>
        <dbReference type="ARBA" id="ARBA00022737"/>
    </source>
</evidence>
<dbReference type="PROSITE" id="PS51712">
    <property type="entry name" value="G_ENGA"/>
    <property type="match status" value="2"/>
</dbReference>
<feature type="binding site" evidence="8">
    <location>
        <begin position="56"/>
        <end position="60"/>
    </location>
    <ligand>
        <name>GTP</name>
        <dbReference type="ChEBI" id="CHEBI:37565"/>
        <label>1</label>
    </ligand>
</feature>
<evidence type="ECO:0000256" key="3">
    <source>
        <dbReference type="ARBA" id="ARBA00022517"/>
    </source>
</evidence>
<feature type="binding site" evidence="8">
    <location>
        <begin position="234"/>
        <end position="238"/>
    </location>
    <ligand>
        <name>GTP</name>
        <dbReference type="ChEBI" id="CHEBI:37565"/>
        <label>2</label>
    </ligand>
</feature>
<dbReference type="PRINTS" id="PR00326">
    <property type="entry name" value="GTP1OBG"/>
</dbReference>
<dbReference type="GO" id="GO:0005525">
    <property type="term" value="F:GTP binding"/>
    <property type="evidence" value="ECO:0007669"/>
    <property type="project" value="UniProtKB-UniRule"/>
</dbReference>
<dbReference type="Pfam" id="PF14714">
    <property type="entry name" value="KH_dom-like"/>
    <property type="match status" value="1"/>
</dbReference>
<dbReference type="FunFam" id="3.40.50.300:FF:000057">
    <property type="entry name" value="GTPase Der"/>
    <property type="match status" value="1"/>
</dbReference>
<dbReference type="InterPro" id="IPR006073">
    <property type="entry name" value="GTP-bd"/>
</dbReference>
<dbReference type="PANTHER" id="PTHR43834">
    <property type="entry name" value="GTPASE DER"/>
    <property type="match status" value="1"/>
</dbReference>
<dbReference type="Gene3D" id="3.40.50.300">
    <property type="entry name" value="P-loop containing nucleotide triphosphate hydrolases"/>
    <property type="match status" value="2"/>
</dbReference>
<dbReference type="NCBIfam" id="TIGR03594">
    <property type="entry name" value="GTPase_EngA"/>
    <property type="match status" value="1"/>
</dbReference>
<evidence type="ECO:0000256" key="5">
    <source>
        <dbReference type="ARBA" id="ARBA00022741"/>
    </source>
</evidence>
<keyword evidence="13" id="KW-1185">Reference proteome</keyword>
<dbReference type="RefSeq" id="WP_045530931.1">
    <property type="nucleotide sequence ID" value="NZ_AP014568.1"/>
</dbReference>
<evidence type="ECO:0000256" key="7">
    <source>
        <dbReference type="ARBA" id="ARBA00032345"/>
    </source>
</evidence>
<dbReference type="NCBIfam" id="TIGR00231">
    <property type="entry name" value="small_GTP"/>
    <property type="match status" value="2"/>
</dbReference>
<comment type="function">
    <text evidence="8 10">GTPase that plays an essential role in the late steps of ribosome biogenesis.</text>
</comment>
<evidence type="ECO:0000313" key="13">
    <source>
        <dbReference type="Proteomes" id="UP000067461"/>
    </source>
</evidence>
<dbReference type="EMBL" id="AP014568">
    <property type="protein sequence ID" value="BAO80500.1"/>
    <property type="molecule type" value="Genomic_DNA"/>
</dbReference>
<protein>
    <recommendedName>
        <fullName evidence="2 8">GTPase Der</fullName>
    </recommendedName>
    <alternativeName>
        <fullName evidence="7 8">GTP-binding protein EngA</fullName>
    </alternativeName>
</protein>
<evidence type="ECO:0000256" key="9">
    <source>
        <dbReference type="PROSITE-ProRule" id="PRU01049"/>
    </source>
</evidence>
<accession>A0A060NI19</accession>